<dbReference type="NCBIfam" id="TIGR02964">
    <property type="entry name" value="xanthine_xdhC"/>
    <property type="match status" value="1"/>
</dbReference>
<comment type="caution">
    <text evidence="4">The sequence shown here is derived from an EMBL/GenBank/DDBJ whole genome shotgun (WGS) entry which is preliminary data.</text>
</comment>
<dbReference type="SUPFAM" id="SSF51735">
    <property type="entry name" value="NAD(P)-binding Rossmann-fold domains"/>
    <property type="match status" value="1"/>
</dbReference>
<protein>
    <submittedName>
        <fullName evidence="4">Xanthine dehydrogenase accessory protein XdhC</fullName>
    </submittedName>
</protein>
<feature type="region of interest" description="Disordered" evidence="1">
    <location>
        <begin position="254"/>
        <end position="284"/>
    </location>
</feature>
<feature type="domain" description="XdhC- CoxI" evidence="2">
    <location>
        <begin position="4"/>
        <end position="52"/>
    </location>
</feature>
<dbReference type="Gene3D" id="3.40.50.720">
    <property type="entry name" value="NAD(P)-binding Rossmann-like Domain"/>
    <property type="match status" value="1"/>
</dbReference>
<dbReference type="InterPro" id="IPR003777">
    <property type="entry name" value="XdhC_CoxI"/>
</dbReference>
<sequence length="284" mass="30649">MLRVVIAGTRGSTPREVGAFMLVTPGAQTGTIGGGALEWSCLDRARRILHGEAIAREQCYTLGPEADQCCGGSVTVHFEPVFDLDREVARLEASHESRPVLLVFGAGHVGRALVQSSSLLPLSVRWIDSRPTEFGRVPHGVAACVTDDWEGEIRALRPGDGVVIMTPSHTLDALITAAALERGDLAYVGLIGSNSKRRRFEAGFRALGIAQERIDTLVCPIGAHPIRDKRPQIIAALVTAEMAIALVPRSAEYGSENHHTDRVARTGHAKVQDENRQHPSATHR</sequence>
<accession>A0ABT1CJM1</accession>
<dbReference type="InterPro" id="IPR052698">
    <property type="entry name" value="MoCofactor_Util/Proc"/>
</dbReference>
<dbReference type="EMBL" id="JAMXQU010000005">
    <property type="protein sequence ID" value="MCO6160199.1"/>
    <property type="molecule type" value="Genomic_DNA"/>
</dbReference>
<dbReference type="Proteomes" id="UP001523401">
    <property type="component" value="Unassembled WGS sequence"/>
</dbReference>
<organism evidence="4 5">
    <name type="scientific">Asaia lannensis NBRC 102526</name>
    <dbReference type="NCBI Taxonomy" id="1307926"/>
    <lineage>
        <taxon>Bacteria</taxon>
        <taxon>Pseudomonadati</taxon>
        <taxon>Pseudomonadota</taxon>
        <taxon>Alphaproteobacteria</taxon>
        <taxon>Acetobacterales</taxon>
        <taxon>Acetobacteraceae</taxon>
        <taxon>Asaia</taxon>
    </lineage>
</organism>
<dbReference type="Pfam" id="PF02625">
    <property type="entry name" value="XdhC_CoxI"/>
    <property type="match status" value="1"/>
</dbReference>
<evidence type="ECO:0000259" key="3">
    <source>
        <dbReference type="Pfam" id="PF13478"/>
    </source>
</evidence>
<feature type="domain" description="XdhC Rossmann" evidence="3">
    <location>
        <begin position="101"/>
        <end position="242"/>
    </location>
</feature>
<dbReference type="InterPro" id="IPR014308">
    <property type="entry name" value="Xanthine_DH_XdhC"/>
</dbReference>
<evidence type="ECO:0000313" key="5">
    <source>
        <dbReference type="Proteomes" id="UP001523401"/>
    </source>
</evidence>
<proteinExistence type="predicted"/>
<evidence type="ECO:0000313" key="4">
    <source>
        <dbReference type="EMBL" id="MCO6160199.1"/>
    </source>
</evidence>
<keyword evidence="5" id="KW-1185">Reference proteome</keyword>
<dbReference type="InterPro" id="IPR036291">
    <property type="entry name" value="NAD(P)-bd_dom_sf"/>
</dbReference>
<name>A0ABT1CJM1_9PROT</name>
<dbReference type="PANTHER" id="PTHR30388">
    <property type="entry name" value="ALDEHYDE OXIDOREDUCTASE MOLYBDENUM COFACTOR ASSEMBLY PROTEIN"/>
    <property type="match status" value="1"/>
</dbReference>
<reference evidence="4 5" key="1">
    <citation type="submission" date="2022-06" db="EMBL/GenBank/DDBJ databases">
        <title>Whole-genome of Asaia lannensis strain LMG 27011T.</title>
        <authorList>
            <person name="Sombolestani A."/>
        </authorList>
    </citation>
    <scope>NUCLEOTIDE SEQUENCE [LARGE SCALE GENOMIC DNA]</scope>
    <source>
        <strain evidence="4 5">NBRC 102526</strain>
    </source>
</reference>
<feature type="compositionally biased region" description="Basic and acidic residues" evidence="1">
    <location>
        <begin position="255"/>
        <end position="277"/>
    </location>
</feature>
<gene>
    <name evidence="4" type="primary">xdhC</name>
    <name evidence="4" type="ORF">NF685_09175</name>
</gene>
<evidence type="ECO:0000259" key="2">
    <source>
        <dbReference type="Pfam" id="PF02625"/>
    </source>
</evidence>
<evidence type="ECO:0000256" key="1">
    <source>
        <dbReference type="SAM" id="MobiDB-lite"/>
    </source>
</evidence>
<dbReference type="PANTHER" id="PTHR30388:SF6">
    <property type="entry name" value="XANTHINE DEHYDROGENASE SUBUNIT A-RELATED"/>
    <property type="match status" value="1"/>
</dbReference>
<dbReference type="Pfam" id="PF13478">
    <property type="entry name" value="XdhC_C"/>
    <property type="match status" value="1"/>
</dbReference>
<dbReference type="InterPro" id="IPR027051">
    <property type="entry name" value="XdhC_Rossmann_dom"/>
</dbReference>